<dbReference type="AlphaFoldDB" id="A0A8J3IXR0"/>
<name>A0A8J3IXR0_9CHLR</name>
<reference evidence="2" key="1">
    <citation type="submission" date="2020-10" db="EMBL/GenBank/DDBJ databases">
        <title>Taxonomic study of unclassified bacteria belonging to the class Ktedonobacteria.</title>
        <authorList>
            <person name="Yabe S."/>
            <person name="Wang C.M."/>
            <person name="Zheng Y."/>
            <person name="Sakai Y."/>
            <person name="Cavaletti L."/>
            <person name="Monciardini P."/>
            <person name="Donadio S."/>
        </authorList>
    </citation>
    <scope>NUCLEOTIDE SEQUENCE</scope>
    <source>
        <strain evidence="2">ID150040</strain>
    </source>
</reference>
<dbReference type="Proteomes" id="UP000597444">
    <property type="component" value="Unassembled WGS sequence"/>
</dbReference>
<evidence type="ECO:0000313" key="2">
    <source>
        <dbReference type="EMBL" id="GHO97996.1"/>
    </source>
</evidence>
<dbReference type="EMBL" id="BNJK01000002">
    <property type="protein sequence ID" value="GHO97996.1"/>
    <property type="molecule type" value="Genomic_DNA"/>
</dbReference>
<protein>
    <submittedName>
        <fullName evidence="2">Uncharacterized protein</fullName>
    </submittedName>
</protein>
<comment type="caution">
    <text evidence="2">The sequence shown here is derived from an EMBL/GenBank/DDBJ whole genome shotgun (WGS) entry which is preliminary data.</text>
</comment>
<proteinExistence type="predicted"/>
<sequence>MLLTIILSFLAGLWGANGIPHYITGVTGIAHPSPFGSSPVVNVLEGWVAFILGGVLWHFAALQNYPVIAYPCAALGVLVIALVHTQVWVKNPEFYKPKSRRTWPVQNQIKEAE</sequence>
<dbReference type="RefSeq" id="WP_220208769.1">
    <property type="nucleotide sequence ID" value="NZ_BNJK01000002.1"/>
</dbReference>
<keyword evidence="1" id="KW-0812">Transmembrane</keyword>
<organism evidence="2 3">
    <name type="scientific">Reticulibacter mediterranei</name>
    <dbReference type="NCBI Taxonomy" id="2778369"/>
    <lineage>
        <taxon>Bacteria</taxon>
        <taxon>Bacillati</taxon>
        <taxon>Chloroflexota</taxon>
        <taxon>Ktedonobacteria</taxon>
        <taxon>Ktedonobacterales</taxon>
        <taxon>Reticulibacteraceae</taxon>
        <taxon>Reticulibacter</taxon>
    </lineage>
</organism>
<keyword evidence="3" id="KW-1185">Reference proteome</keyword>
<accession>A0A8J3IXR0</accession>
<feature type="transmembrane region" description="Helical" evidence="1">
    <location>
        <begin position="42"/>
        <end position="60"/>
    </location>
</feature>
<gene>
    <name evidence="2" type="ORF">KSF_080440</name>
</gene>
<keyword evidence="1" id="KW-1133">Transmembrane helix</keyword>
<evidence type="ECO:0000256" key="1">
    <source>
        <dbReference type="SAM" id="Phobius"/>
    </source>
</evidence>
<evidence type="ECO:0000313" key="3">
    <source>
        <dbReference type="Proteomes" id="UP000597444"/>
    </source>
</evidence>
<feature type="transmembrane region" description="Helical" evidence="1">
    <location>
        <begin position="67"/>
        <end position="89"/>
    </location>
</feature>
<keyword evidence="1" id="KW-0472">Membrane</keyword>